<keyword evidence="3" id="KW-1185">Reference proteome</keyword>
<organism evidence="2 3">
    <name type="scientific">Marivirga aurantiaca</name>
    <dbReference type="NCBI Taxonomy" id="2802615"/>
    <lineage>
        <taxon>Bacteria</taxon>
        <taxon>Pseudomonadati</taxon>
        <taxon>Bacteroidota</taxon>
        <taxon>Cytophagia</taxon>
        <taxon>Cytophagales</taxon>
        <taxon>Marivirgaceae</taxon>
        <taxon>Marivirga</taxon>
    </lineage>
</organism>
<reference evidence="2" key="1">
    <citation type="submission" date="2021-01" db="EMBL/GenBank/DDBJ databases">
        <title>Marivirga aurantiaca sp. nov., isolated from intertidal surface sediments.</title>
        <authorList>
            <person name="Zhang M."/>
        </authorList>
    </citation>
    <scope>NUCLEOTIDE SEQUENCE</scope>
    <source>
        <strain evidence="2">S37H4</strain>
    </source>
</reference>
<protein>
    <submittedName>
        <fullName evidence="2">DUF4386 domain-containing protein</fullName>
    </submittedName>
</protein>
<dbReference type="EMBL" id="JAEQBW010000003">
    <property type="protein sequence ID" value="MBK6265267.1"/>
    <property type="molecule type" value="Genomic_DNA"/>
</dbReference>
<feature type="transmembrane region" description="Helical" evidence="1">
    <location>
        <begin position="165"/>
        <end position="185"/>
    </location>
</feature>
<sequence length="231" mass="25461">MKRMKIRLVGILMLLSMLVGIFSVSPAIDSAAYLTEAAANSNQVILAAVYQFVLALIYVAIALLLYPVITYVDKNLAIGFLSFRIIASTLMVVGTVFLLSILSLSQGHSSTLNHNTATLEIIGNMLKYTRDYFNHVFMVLVLGVSNVILYYLLFKSKLIPNWMSIGGFIATFLSIFASILLLFQVVEVITLEYLILNAPTALIELILGIWLITKGLNYSNISGVNNHAGEF</sequence>
<feature type="transmembrane region" description="Helical" evidence="1">
    <location>
        <begin position="81"/>
        <end position="102"/>
    </location>
</feature>
<keyword evidence="1" id="KW-1133">Transmembrane helix</keyword>
<dbReference type="AlphaFoldDB" id="A0A934WYL8"/>
<gene>
    <name evidence="2" type="ORF">JKA74_09465</name>
</gene>
<feature type="transmembrane region" description="Helical" evidence="1">
    <location>
        <begin position="47"/>
        <end position="69"/>
    </location>
</feature>
<dbReference type="Proteomes" id="UP000611723">
    <property type="component" value="Unassembled WGS sequence"/>
</dbReference>
<dbReference type="Pfam" id="PF14329">
    <property type="entry name" value="DUF4386"/>
    <property type="match status" value="1"/>
</dbReference>
<keyword evidence="1" id="KW-0472">Membrane</keyword>
<keyword evidence="1" id="KW-0812">Transmembrane</keyword>
<accession>A0A934WYL8</accession>
<evidence type="ECO:0000313" key="3">
    <source>
        <dbReference type="Proteomes" id="UP000611723"/>
    </source>
</evidence>
<comment type="caution">
    <text evidence="2">The sequence shown here is derived from an EMBL/GenBank/DDBJ whole genome shotgun (WGS) entry which is preliminary data.</text>
</comment>
<name>A0A934WYL8_9BACT</name>
<feature type="transmembrane region" description="Helical" evidence="1">
    <location>
        <begin position="132"/>
        <end position="153"/>
    </location>
</feature>
<evidence type="ECO:0000256" key="1">
    <source>
        <dbReference type="SAM" id="Phobius"/>
    </source>
</evidence>
<proteinExistence type="predicted"/>
<feature type="transmembrane region" description="Helical" evidence="1">
    <location>
        <begin position="191"/>
        <end position="212"/>
    </location>
</feature>
<dbReference type="InterPro" id="IPR025495">
    <property type="entry name" value="DUF4386"/>
</dbReference>
<evidence type="ECO:0000313" key="2">
    <source>
        <dbReference type="EMBL" id="MBK6265267.1"/>
    </source>
</evidence>